<dbReference type="Proteomes" id="UP000321638">
    <property type="component" value="Unassembled WGS sequence"/>
</dbReference>
<sequence>MLLAWALRRLIRRGHLTLIDARGRTFEFGATGALPAATMRLHDATLHHRLALEPELALGEAWMDGTLTTEGCTLGELLTVLSLNLDTAPALPWEAVGERLAPVLRRLQQYNPIARARQNVAHHYDLSDRLYDLFLDSERQYSCAYFRHADDSLETAQRNKMRHIAAKLAIEPGMRVLDVGSGWGGLGLYLARTCGADVTGLTLSTEQHARSNARAREMGLHDRVRFALRDYREEAGTYDRIVSIGMFEHVGVNHYPAFFATLKRLLAPQGAALLHAIGRMDGPGTTNAWLRKYIFPGGYAPALSEVLPVIERAGLWACDVEILRLHYAETLRHWHERFQSHRCEVAALYDERFCRMWEFYLKGAEMDFRYLRTMVFQIQITRRIDALPPTRDYMVDWEQMHA</sequence>
<evidence type="ECO:0000313" key="6">
    <source>
        <dbReference type="EMBL" id="TXL77179.1"/>
    </source>
</evidence>
<keyword evidence="2 6" id="KW-0489">Methyltransferase</keyword>
<dbReference type="EMBL" id="VDUZ01000009">
    <property type="protein sequence ID" value="TXL77179.1"/>
    <property type="molecule type" value="Genomic_DNA"/>
</dbReference>
<dbReference type="Pfam" id="PF02353">
    <property type="entry name" value="CMAS"/>
    <property type="match status" value="1"/>
</dbReference>
<dbReference type="PANTHER" id="PTHR43667:SF1">
    <property type="entry name" value="CYCLOPROPANE-FATTY-ACYL-PHOSPHOLIPID SYNTHASE"/>
    <property type="match status" value="1"/>
</dbReference>
<organism evidence="6 7">
    <name type="scientific">Vineibacter terrae</name>
    <dbReference type="NCBI Taxonomy" id="2586908"/>
    <lineage>
        <taxon>Bacteria</taxon>
        <taxon>Pseudomonadati</taxon>
        <taxon>Pseudomonadota</taxon>
        <taxon>Alphaproteobacteria</taxon>
        <taxon>Hyphomicrobiales</taxon>
        <taxon>Vineibacter</taxon>
    </lineage>
</organism>
<accession>A0A5C8PQ15</accession>
<comment type="similarity">
    <text evidence="1">Belongs to the CFA/CMAS family.</text>
</comment>
<dbReference type="SUPFAM" id="SSF53335">
    <property type="entry name" value="S-adenosyl-L-methionine-dependent methyltransferases"/>
    <property type="match status" value="1"/>
</dbReference>
<dbReference type="GO" id="GO:0032259">
    <property type="term" value="P:methylation"/>
    <property type="evidence" value="ECO:0007669"/>
    <property type="project" value="UniProtKB-KW"/>
</dbReference>
<proteinExistence type="inferred from homology"/>
<dbReference type="AlphaFoldDB" id="A0A5C8PQ15"/>
<dbReference type="OrthoDB" id="9782855at2"/>
<reference evidence="6 7" key="1">
    <citation type="submission" date="2019-06" db="EMBL/GenBank/DDBJ databases">
        <title>New taxonomy in bacterial strain CC-CFT640, isolated from vineyard.</title>
        <authorList>
            <person name="Lin S.-Y."/>
            <person name="Tsai C.-F."/>
            <person name="Young C.-C."/>
        </authorList>
    </citation>
    <scope>NUCLEOTIDE SEQUENCE [LARGE SCALE GENOMIC DNA]</scope>
    <source>
        <strain evidence="6 7">CC-CFT640</strain>
    </source>
</reference>
<dbReference type="Gene3D" id="3.40.50.150">
    <property type="entry name" value="Vaccinia Virus protein VP39"/>
    <property type="match status" value="1"/>
</dbReference>
<evidence type="ECO:0000256" key="2">
    <source>
        <dbReference type="ARBA" id="ARBA00022603"/>
    </source>
</evidence>
<evidence type="ECO:0000313" key="7">
    <source>
        <dbReference type="Proteomes" id="UP000321638"/>
    </source>
</evidence>
<keyword evidence="4" id="KW-0949">S-adenosyl-L-methionine</keyword>
<evidence type="ECO:0000256" key="5">
    <source>
        <dbReference type="ARBA" id="ARBA00023098"/>
    </source>
</evidence>
<evidence type="ECO:0000256" key="3">
    <source>
        <dbReference type="ARBA" id="ARBA00022679"/>
    </source>
</evidence>
<dbReference type="InterPro" id="IPR003333">
    <property type="entry name" value="CMAS"/>
</dbReference>
<keyword evidence="5" id="KW-0443">Lipid metabolism</keyword>
<dbReference type="InterPro" id="IPR029063">
    <property type="entry name" value="SAM-dependent_MTases_sf"/>
</dbReference>
<keyword evidence="3 6" id="KW-0808">Transferase</keyword>
<comment type="caution">
    <text evidence="6">The sequence shown here is derived from an EMBL/GenBank/DDBJ whole genome shotgun (WGS) entry which is preliminary data.</text>
</comment>
<name>A0A5C8PQ15_9HYPH</name>
<dbReference type="InterPro" id="IPR050723">
    <property type="entry name" value="CFA/CMAS"/>
</dbReference>
<keyword evidence="7" id="KW-1185">Reference proteome</keyword>
<dbReference type="CDD" id="cd02440">
    <property type="entry name" value="AdoMet_MTases"/>
    <property type="match status" value="1"/>
</dbReference>
<evidence type="ECO:0000256" key="1">
    <source>
        <dbReference type="ARBA" id="ARBA00010815"/>
    </source>
</evidence>
<gene>
    <name evidence="6" type="ORF">FHP25_10470</name>
</gene>
<protein>
    <submittedName>
        <fullName evidence="6">Class I SAM-dependent methyltransferase</fullName>
    </submittedName>
</protein>
<dbReference type="PANTHER" id="PTHR43667">
    <property type="entry name" value="CYCLOPROPANE-FATTY-ACYL-PHOSPHOLIPID SYNTHASE"/>
    <property type="match status" value="1"/>
</dbReference>
<evidence type="ECO:0000256" key="4">
    <source>
        <dbReference type="ARBA" id="ARBA00022691"/>
    </source>
</evidence>
<dbReference type="GO" id="GO:0008610">
    <property type="term" value="P:lipid biosynthetic process"/>
    <property type="evidence" value="ECO:0007669"/>
    <property type="project" value="InterPro"/>
</dbReference>
<dbReference type="GO" id="GO:0008168">
    <property type="term" value="F:methyltransferase activity"/>
    <property type="evidence" value="ECO:0007669"/>
    <property type="project" value="UniProtKB-KW"/>
</dbReference>
<dbReference type="RefSeq" id="WP_147846880.1">
    <property type="nucleotide sequence ID" value="NZ_VDUZ01000009.1"/>
</dbReference>
<dbReference type="PIRSF" id="PIRSF003085">
    <property type="entry name" value="CMAS"/>
    <property type="match status" value="1"/>
</dbReference>